<keyword evidence="2" id="KW-0812">Transmembrane</keyword>
<feature type="transmembrane region" description="Helical" evidence="2">
    <location>
        <begin position="238"/>
        <end position="260"/>
    </location>
</feature>
<sequence length="269" mass="27963">MPGSRLGPSRQPGAAQRSPLPFGAVNASQLPDLSQITDHLTAVSPPPPLWVVIVTGLAALLLVGYPPVWRVLRTGVTIAHEIGHAIVAVLTGRTLRGVRLHSDTSGVTVSRGKPYGLGMILTTMAGYPAPSALGVGCAALVAAGRLTLMLWLLVGALVVLLVFIRNLFGLLAVVCAGALVFLVSWFGSPVTQSVFGYAATWFLLLGGARAVIELQRVHTRGDGSDADQLAGLTRVPPLLWVLLFGLVAVAALAFGGRLLLGAWPPIGTL</sequence>
<evidence type="ECO:0000256" key="1">
    <source>
        <dbReference type="SAM" id="MobiDB-lite"/>
    </source>
</evidence>
<evidence type="ECO:0000313" key="3">
    <source>
        <dbReference type="EMBL" id="MQY30668.1"/>
    </source>
</evidence>
<keyword evidence="2" id="KW-1133">Transmembrane helix</keyword>
<reference evidence="3 4" key="1">
    <citation type="submission" date="2019-10" db="EMBL/GenBank/DDBJ databases">
        <title>Nocardia macrotermitis sp. nov. and Nocardia aurantia sp. nov., isolated from the gut of fungus growing-termite Macrotermes natalensis.</title>
        <authorList>
            <person name="Benndorf R."/>
            <person name="Schwitalla J."/>
            <person name="Martin K."/>
            <person name="De Beer W."/>
            <person name="Kaster A.-K."/>
            <person name="Vollmers J."/>
            <person name="Poulsen M."/>
            <person name="Beemelmanns C."/>
        </authorList>
    </citation>
    <scope>NUCLEOTIDE SEQUENCE [LARGE SCALE GENOMIC DNA]</scope>
    <source>
        <strain evidence="3 4">RB56</strain>
    </source>
</reference>
<dbReference type="AlphaFoldDB" id="A0A7K0DYP6"/>
<keyword evidence="4" id="KW-1185">Reference proteome</keyword>
<dbReference type="Pfam" id="PF13398">
    <property type="entry name" value="Peptidase_M50B"/>
    <property type="match status" value="1"/>
</dbReference>
<dbReference type="InterPro" id="IPR049500">
    <property type="entry name" value="Peptidase_M50B-like"/>
</dbReference>
<feature type="transmembrane region" description="Helical" evidence="2">
    <location>
        <begin position="49"/>
        <end position="68"/>
    </location>
</feature>
<evidence type="ECO:0000313" key="4">
    <source>
        <dbReference type="Proteomes" id="UP000431401"/>
    </source>
</evidence>
<name>A0A7K0DYP6_9NOCA</name>
<feature type="transmembrane region" description="Helical" evidence="2">
    <location>
        <begin position="194"/>
        <end position="212"/>
    </location>
</feature>
<feature type="transmembrane region" description="Helical" evidence="2">
    <location>
        <begin position="148"/>
        <end position="164"/>
    </location>
</feature>
<dbReference type="EMBL" id="WEGI01000014">
    <property type="protein sequence ID" value="MQY30668.1"/>
    <property type="molecule type" value="Genomic_DNA"/>
</dbReference>
<evidence type="ECO:0000256" key="2">
    <source>
        <dbReference type="SAM" id="Phobius"/>
    </source>
</evidence>
<organism evidence="3 4">
    <name type="scientific">Nocardia aurantia</name>
    <dbReference type="NCBI Taxonomy" id="2585199"/>
    <lineage>
        <taxon>Bacteria</taxon>
        <taxon>Bacillati</taxon>
        <taxon>Actinomycetota</taxon>
        <taxon>Actinomycetes</taxon>
        <taxon>Mycobacteriales</taxon>
        <taxon>Nocardiaceae</taxon>
        <taxon>Nocardia</taxon>
    </lineage>
</organism>
<feature type="transmembrane region" description="Helical" evidence="2">
    <location>
        <begin position="169"/>
        <end position="188"/>
    </location>
</feature>
<keyword evidence="2" id="KW-0472">Membrane</keyword>
<gene>
    <name evidence="3" type="ORF">NRB56_62700</name>
</gene>
<proteinExistence type="predicted"/>
<dbReference type="Proteomes" id="UP000431401">
    <property type="component" value="Unassembled WGS sequence"/>
</dbReference>
<comment type="caution">
    <text evidence="3">The sequence shown here is derived from an EMBL/GenBank/DDBJ whole genome shotgun (WGS) entry which is preliminary data.</text>
</comment>
<feature type="transmembrane region" description="Helical" evidence="2">
    <location>
        <begin position="120"/>
        <end position="142"/>
    </location>
</feature>
<feature type="region of interest" description="Disordered" evidence="1">
    <location>
        <begin position="1"/>
        <end position="21"/>
    </location>
</feature>
<accession>A0A7K0DYP6</accession>
<evidence type="ECO:0008006" key="5">
    <source>
        <dbReference type="Google" id="ProtNLM"/>
    </source>
</evidence>
<protein>
    <recommendedName>
        <fullName evidence="5">M50 family peptidase</fullName>
    </recommendedName>
</protein>